<evidence type="ECO:0000256" key="2">
    <source>
        <dbReference type="SAM" id="Phobius"/>
    </source>
</evidence>
<feature type="transmembrane region" description="Helical" evidence="2">
    <location>
        <begin position="83"/>
        <end position="101"/>
    </location>
</feature>
<reference evidence="3 4" key="1">
    <citation type="submission" date="2019-10" db="EMBL/GenBank/DDBJ databases">
        <title>A novel species.</title>
        <authorList>
            <person name="Gao J."/>
        </authorList>
    </citation>
    <scope>NUCLEOTIDE SEQUENCE [LARGE SCALE GENOMIC DNA]</scope>
    <source>
        <strain evidence="3 4">QMT-28</strain>
    </source>
</reference>
<keyword evidence="2" id="KW-1133">Transmembrane helix</keyword>
<evidence type="ECO:0000313" key="4">
    <source>
        <dbReference type="Proteomes" id="UP000326179"/>
    </source>
</evidence>
<evidence type="ECO:0008006" key="5">
    <source>
        <dbReference type="Google" id="ProtNLM"/>
    </source>
</evidence>
<dbReference type="KEGG" id="sfy:GFH48_16775"/>
<proteinExistence type="predicted"/>
<accession>A0A5Q0LCN8</accession>
<gene>
    <name evidence="3" type="ORF">GFH48_16775</name>
</gene>
<feature type="region of interest" description="Disordered" evidence="1">
    <location>
        <begin position="1"/>
        <end position="26"/>
    </location>
</feature>
<protein>
    <recommendedName>
        <fullName evidence="5">DUF4367 domain-containing protein</fullName>
    </recommendedName>
</protein>
<dbReference type="RefSeq" id="WP_153289016.1">
    <property type="nucleotide sequence ID" value="NZ_CP045643.1"/>
</dbReference>
<dbReference type="EMBL" id="CP045643">
    <property type="protein sequence ID" value="QFZ74698.1"/>
    <property type="molecule type" value="Genomic_DNA"/>
</dbReference>
<evidence type="ECO:0000313" key="3">
    <source>
        <dbReference type="EMBL" id="QFZ74698.1"/>
    </source>
</evidence>
<keyword evidence="2" id="KW-0472">Membrane</keyword>
<keyword evidence="2" id="KW-0812">Transmembrane</keyword>
<dbReference type="AlphaFoldDB" id="A0A5Q0LCN8"/>
<evidence type="ECO:0000256" key="1">
    <source>
        <dbReference type="SAM" id="MobiDB-lite"/>
    </source>
</evidence>
<name>A0A5Q0LCN8_9ACTN</name>
<keyword evidence="4" id="KW-1185">Reference proteome</keyword>
<dbReference type="Proteomes" id="UP000326179">
    <property type="component" value="Chromosome"/>
</dbReference>
<organism evidence="3 4">
    <name type="scientific">Streptomyces fagopyri</name>
    <dbReference type="NCBI Taxonomy" id="2662397"/>
    <lineage>
        <taxon>Bacteria</taxon>
        <taxon>Bacillati</taxon>
        <taxon>Actinomycetota</taxon>
        <taxon>Actinomycetes</taxon>
        <taxon>Kitasatosporales</taxon>
        <taxon>Streptomycetaceae</taxon>
        <taxon>Streptomyces</taxon>
    </lineage>
</organism>
<sequence length="297" mass="31689">MSEPHRGQGPGASGDRETREGAPGLAEELRALGRSLTGPGGSRGESMAERVLERILAERIPVPVAVRPGPGERLRAVRRWVRLRGRVLTAGLCGLLTVLVLTPPVRAAVVDWFGFGGVEVRYDPSAVPSPGAEVPGCGPSLTLAEAGRRAGFAPLVPDVLGVPDAVTVTRDPKVRFLMTLCWREHGRTVRLDEYPAGLDIGFTKTVREPPEWVPLGVDGSGSGGADADFGDPALWFPRPHLLSFWLVDASGGRVTRSERTAGPTLLWTRGGEVTLRLEGVASKARAVEIARSLDPRK</sequence>